<comment type="caution">
    <text evidence="5">The sequence shown here is derived from an EMBL/GenBank/DDBJ whole genome shotgun (WGS) entry which is preliminary data.</text>
</comment>
<dbReference type="SMART" id="SM00593">
    <property type="entry name" value="RUN"/>
    <property type="match status" value="1"/>
</dbReference>
<keyword evidence="6" id="KW-1185">Reference proteome</keyword>
<keyword evidence="2" id="KW-1133">Transmembrane helix</keyword>
<accession>A0AAN9Y1X5</accession>
<dbReference type="InterPro" id="IPR037213">
    <property type="entry name" value="Run_dom_sf"/>
</dbReference>
<evidence type="ECO:0000313" key="5">
    <source>
        <dbReference type="EMBL" id="KAK7580003.1"/>
    </source>
</evidence>
<sequence length="726" mass="82473">MDADDLAAAETRKNSLLQELLTTVKECQKKYGTRAELATELDPFVADICRCFEDIFTHGLKKKVSKRHSKKLVNITFNDKPTFWSCVSNILSSHERDRYNSLQNVKTNLGKGRSWLRSALNERSLERYLNSIICNEELLDLYYEPHAFLHDQEKTYIISTAAGGLAPILFAISIDRIDLNHNRRNGWTDSNCEEAIVTVPMDVCKVNDVRKKLQSNVIEFGNSGEDNAEFDELSKSVPKMDISSAEIVEDATECTEDYSPHDSEDNTSMSDVLRPICDQVVGELIPVSSEICESDTSTLFPDCSSEDAVSLESGDEANFQKLYELGKEELKKQVSSNSTLEARVAELNRENEVLKHQLRKYVSAVQMLKRDDADHSYEAQLYESKLVQVAEMHGELMELNRRLQISILAKEETIKRLQEELVSLRGPLPSEDFSLHKLVSLWVPSAFLSGRYTDPHHVYQIHFRIGSEEWNIYRRYAQFYAFHQRLKKEYSVAATFQLPPKKTLGNKDANFVEERRKKLQLYLRQVINFVVTQDSYLASNPTKSLFISRVQFFGLIVSLIVIQINAAVVVYGDTRIDGIKMKLKLQSLMNGNQTQFSTDHLLVDEIQISLDCCDTTAGVSWPEGSSPDRSGTCCPFSALDPATNQCPFELSKLEPCDNAALTFLKYRRWKYFGIFFLCAFFETHKPHKIIVVKIVTNIKNKQQNASALPSVAADGMITWQTPASST</sequence>
<dbReference type="PROSITE" id="PS50195">
    <property type="entry name" value="PX"/>
    <property type="match status" value="1"/>
</dbReference>
<dbReference type="SUPFAM" id="SSF140741">
    <property type="entry name" value="RUN domain-like"/>
    <property type="match status" value="1"/>
</dbReference>
<evidence type="ECO:0000259" key="3">
    <source>
        <dbReference type="PROSITE" id="PS50195"/>
    </source>
</evidence>
<evidence type="ECO:0000259" key="4">
    <source>
        <dbReference type="PROSITE" id="PS50826"/>
    </source>
</evidence>
<evidence type="ECO:0000256" key="2">
    <source>
        <dbReference type="SAM" id="Phobius"/>
    </source>
</evidence>
<dbReference type="EMBL" id="JBBCAQ010000034">
    <property type="protein sequence ID" value="KAK7580003.1"/>
    <property type="molecule type" value="Genomic_DNA"/>
</dbReference>
<dbReference type="InterPro" id="IPR001683">
    <property type="entry name" value="PX_dom"/>
</dbReference>
<name>A0AAN9Y1X5_9HEMI</name>
<reference evidence="5 6" key="1">
    <citation type="submission" date="2024-03" db="EMBL/GenBank/DDBJ databases">
        <title>Adaptation during the transition from Ophiocordyceps entomopathogen to insect associate is accompanied by gene loss and intensified selection.</title>
        <authorList>
            <person name="Ward C.M."/>
            <person name="Onetto C.A."/>
            <person name="Borneman A.R."/>
        </authorList>
    </citation>
    <scope>NUCLEOTIDE SEQUENCE [LARGE SCALE GENOMIC DNA]</scope>
    <source>
        <strain evidence="5">AWRI1</strain>
        <tissue evidence="5">Single Adult Female</tissue>
    </source>
</reference>
<dbReference type="Proteomes" id="UP001367676">
    <property type="component" value="Unassembled WGS sequence"/>
</dbReference>
<dbReference type="CDD" id="cd17689">
    <property type="entry name" value="RUN_SNX29"/>
    <property type="match status" value="1"/>
</dbReference>
<dbReference type="Gene3D" id="3.30.1520.10">
    <property type="entry name" value="Phox-like domain"/>
    <property type="match status" value="1"/>
</dbReference>
<dbReference type="PROSITE" id="PS50826">
    <property type="entry name" value="RUN"/>
    <property type="match status" value="1"/>
</dbReference>
<dbReference type="CDD" id="cd07277">
    <property type="entry name" value="PX_RUN"/>
    <property type="match status" value="1"/>
</dbReference>
<dbReference type="InterPro" id="IPR004012">
    <property type="entry name" value="Run_dom"/>
</dbReference>
<feature type="transmembrane region" description="Helical" evidence="2">
    <location>
        <begin position="552"/>
        <end position="572"/>
    </location>
</feature>
<dbReference type="InterPro" id="IPR036871">
    <property type="entry name" value="PX_dom_sf"/>
</dbReference>
<dbReference type="PANTHER" id="PTHR47194">
    <property type="entry name" value="SORTING NEXIN-29-RELATED"/>
    <property type="match status" value="1"/>
</dbReference>
<feature type="coiled-coil region" evidence="1">
    <location>
        <begin position="330"/>
        <end position="364"/>
    </location>
</feature>
<evidence type="ECO:0008006" key="7">
    <source>
        <dbReference type="Google" id="ProtNLM"/>
    </source>
</evidence>
<evidence type="ECO:0000256" key="1">
    <source>
        <dbReference type="SAM" id="Coils"/>
    </source>
</evidence>
<gene>
    <name evidence="5" type="ORF">V9T40_000632</name>
</gene>
<dbReference type="SUPFAM" id="SSF64268">
    <property type="entry name" value="PX domain"/>
    <property type="match status" value="1"/>
</dbReference>
<dbReference type="PANTHER" id="PTHR47194:SF3">
    <property type="entry name" value="SORTING NEXIN 29"/>
    <property type="match status" value="1"/>
</dbReference>
<dbReference type="AlphaFoldDB" id="A0AAN9Y1X5"/>
<organism evidence="5 6">
    <name type="scientific">Parthenolecanium corni</name>
    <dbReference type="NCBI Taxonomy" id="536013"/>
    <lineage>
        <taxon>Eukaryota</taxon>
        <taxon>Metazoa</taxon>
        <taxon>Ecdysozoa</taxon>
        <taxon>Arthropoda</taxon>
        <taxon>Hexapoda</taxon>
        <taxon>Insecta</taxon>
        <taxon>Pterygota</taxon>
        <taxon>Neoptera</taxon>
        <taxon>Paraneoptera</taxon>
        <taxon>Hemiptera</taxon>
        <taxon>Sternorrhyncha</taxon>
        <taxon>Coccoidea</taxon>
        <taxon>Coccidae</taxon>
        <taxon>Parthenolecanium</taxon>
    </lineage>
</organism>
<dbReference type="GO" id="GO:0035091">
    <property type="term" value="F:phosphatidylinositol binding"/>
    <property type="evidence" value="ECO:0007669"/>
    <property type="project" value="InterPro"/>
</dbReference>
<dbReference type="InterPro" id="IPR047329">
    <property type="entry name" value="RUN_SNX29"/>
</dbReference>
<dbReference type="Gene3D" id="1.20.58.900">
    <property type="match status" value="1"/>
</dbReference>
<keyword evidence="1" id="KW-0175">Coiled coil</keyword>
<protein>
    <recommendedName>
        <fullName evidence="7">Sorting nexin-29</fullName>
    </recommendedName>
</protein>
<feature type="domain" description="PX" evidence="3">
    <location>
        <begin position="437"/>
        <end position="553"/>
    </location>
</feature>
<keyword evidence="2" id="KW-0472">Membrane</keyword>
<proteinExistence type="predicted"/>
<evidence type="ECO:0000313" key="6">
    <source>
        <dbReference type="Proteomes" id="UP001367676"/>
    </source>
</evidence>
<keyword evidence="2" id="KW-0812">Transmembrane</keyword>
<dbReference type="InterPro" id="IPR037916">
    <property type="entry name" value="SNX29_PX"/>
</dbReference>
<dbReference type="SMART" id="SM00312">
    <property type="entry name" value="PX"/>
    <property type="match status" value="1"/>
</dbReference>
<feature type="domain" description="RUN" evidence="4">
    <location>
        <begin position="39"/>
        <end position="177"/>
    </location>
</feature>
<dbReference type="Pfam" id="PF00787">
    <property type="entry name" value="PX"/>
    <property type="match status" value="1"/>
</dbReference>
<dbReference type="Pfam" id="PF02759">
    <property type="entry name" value="RUN"/>
    <property type="match status" value="1"/>
</dbReference>